<accession>A0AAN8IZG1</accession>
<keyword evidence="1" id="KW-0812">Transmembrane</keyword>
<evidence type="ECO:0000256" key="1">
    <source>
        <dbReference type="SAM" id="Phobius"/>
    </source>
</evidence>
<keyword evidence="3" id="KW-1185">Reference proteome</keyword>
<gene>
    <name evidence="2" type="ORF">SNE40_020203</name>
</gene>
<evidence type="ECO:0000313" key="2">
    <source>
        <dbReference type="EMBL" id="KAK6169082.1"/>
    </source>
</evidence>
<dbReference type="EMBL" id="JAZGQO010000015">
    <property type="protein sequence ID" value="KAK6169082.1"/>
    <property type="molecule type" value="Genomic_DNA"/>
</dbReference>
<keyword evidence="1" id="KW-0472">Membrane</keyword>
<name>A0AAN8IZG1_PATCE</name>
<comment type="caution">
    <text evidence="2">The sequence shown here is derived from an EMBL/GenBank/DDBJ whole genome shotgun (WGS) entry which is preliminary data.</text>
</comment>
<protein>
    <submittedName>
        <fullName evidence="2">Uncharacterized protein</fullName>
    </submittedName>
</protein>
<dbReference type="Proteomes" id="UP001347796">
    <property type="component" value="Unassembled WGS sequence"/>
</dbReference>
<feature type="transmembrane region" description="Helical" evidence="1">
    <location>
        <begin position="86"/>
        <end position="108"/>
    </location>
</feature>
<dbReference type="AlphaFoldDB" id="A0AAN8IZG1"/>
<reference evidence="2 3" key="1">
    <citation type="submission" date="2024-01" db="EMBL/GenBank/DDBJ databases">
        <title>The genome of the rayed Mediterranean limpet Patella caerulea (Linnaeus, 1758).</title>
        <authorList>
            <person name="Anh-Thu Weber A."/>
            <person name="Halstead-Nussloch G."/>
        </authorList>
    </citation>
    <scope>NUCLEOTIDE SEQUENCE [LARGE SCALE GENOMIC DNA]</scope>
    <source>
        <strain evidence="2">AATW-2023a</strain>
        <tissue evidence="2">Whole specimen</tissue>
    </source>
</reference>
<organism evidence="2 3">
    <name type="scientific">Patella caerulea</name>
    <name type="common">Rayed Mediterranean limpet</name>
    <dbReference type="NCBI Taxonomy" id="87958"/>
    <lineage>
        <taxon>Eukaryota</taxon>
        <taxon>Metazoa</taxon>
        <taxon>Spiralia</taxon>
        <taxon>Lophotrochozoa</taxon>
        <taxon>Mollusca</taxon>
        <taxon>Gastropoda</taxon>
        <taxon>Patellogastropoda</taxon>
        <taxon>Patelloidea</taxon>
        <taxon>Patellidae</taxon>
        <taxon>Patella</taxon>
    </lineage>
</organism>
<proteinExistence type="predicted"/>
<sequence length="148" mass="16773">MDAAIKTKDDNGDCTLIIDTKRAPFPTANNKYYKHDTIVNLYNDIKIYDQVAASQADQVDDCLEMEVKDDLLKDTSSNHRVFRRPVLLIAILIIAVAIFILCPFLQLATESHKESSSEDNDTWITERREAGLTGNFVQIDNLWDGQPL</sequence>
<evidence type="ECO:0000313" key="3">
    <source>
        <dbReference type="Proteomes" id="UP001347796"/>
    </source>
</evidence>
<keyword evidence="1" id="KW-1133">Transmembrane helix</keyword>